<dbReference type="GeneID" id="66057772"/>
<dbReference type="CTD" id="66057772"/>
<evidence type="ECO:0000313" key="4">
    <source>
        <dbReference type="Proteomes" id="UP000006672"/>
    </source>
</evidence>
<keyword evidence="4" id="KW-1185">Reference proteome</keyword>
<keyword evidence="1" id="KW-1133">Transmembrane helix</keyword>
<dbReference type="WormBase" id="Bm13108">
    <property type="protein sequence ID" value="BM32374"/>
    <property type="gene ID" value="WBGene00233369"/>
</dbReference>
<keyword evidence="1" id="KW-0812">Transmembrane</keyword>
<dbReference type="RefSeq" id="XP_042937770.1">
    <property type="nucleotide sequence ID" value="XM_043081836.1"/>
</dbReference>
<dbReference type="EMBL" id="LN856957">
    <property type="protein sequence ID" value="CRZ24509.1"/>
    <property type="molecule type" value="Genomic_DNA"/>
</dbReference>
<sequence length="87" mass="10154">MENVNKNNAVLFFPYPSISMYASFTGPFVIVGLYNGNIINRSTIICLLFCFFPDFFVFKISISTHQNAMFIFWITLTNKIWQNVLLR</sequence>
<reference evidence="2 4" key="1">
    <citation type="journal article" date="2007" name="Science">
        <title>Draft genome of the filarial nematode parasite Brugia malayi.</title>
        <authorList>
            <person name="Ghedin E."/>
            <person name="Wang S."/>
            <person name="Spiro D."/>
            <person name="Caler E."/>
            <person name="Zhao Q."/>
            <person name="Crabtree J."/>
            <person name="Allen J.E."/>
            <person name="Delcher A.L."/>
            <person name="Guiliano D.B."/>
            <person name="Miranda-Saavedra D."/>
            <person name="Angiuoli S.V."/>
            <person name="Creasy T."/>
            <person name="Amedeo P."/>
            <person name="Haas B."/>
            <person name="El-Sayed N.M."/>
            <person name="Wortman J.R."/>
            <person name="Feldblyum T."/>
            <person name="Tallon L."/>
            <person name="Schatz M."/>
            <person name="Shumway M."/>
            <person name="Koo H."/>
            <person name="Salzberg S.L."/>
            <person name="Schobel S."/>
            <person name="Pertea M."/>
            <person name="Pop M."/>
            <person name="White O."/>
            <person name="Barton G.J."/>
            <person name="Carlow C.K."/>
            <person name="Crawford M.J."/>
            <person name="Daub J."/>
            <person name="Dimmic M.W."/>
            <person name="Estes C.F."/>
            <person name="Foster J.M."/>
            <person name="Ganatra M."/>
            <person name="Gregory W.F."/>
            <person name="Johnson N.M."/>
            <person name="Jin J."/>
            <person name="Komuniecki R."/>
            <person name="Korf I."/>
            <person name="Kumar S."/>
            <person name="Laney S."/>
            <person name="Li B.W."/>
            <person name="Li W."/>
            <person name="Lindblom T.H."/>
            <person name="Lustigman S."/>
            <person name="Ma D."/>
            <person name="Maina C.V."/>
            <person name="Martin D.M."/>
            <person name="McCarter J.P."/>
            <person name="McReynolds L."/>
            <person name="Mitreva M."/>
            <person name="Nutman T.B."/>
            <person name="Parkinson J."/>
            <person name="Peregrin-Alvarez J.M."/>
            <person name="Poole C."/>
            <person name="Ren Q."/>
            <person name="Saunders L."/>
            <person name="Sluder A.E."/>
            <person name="Smith K."/>
            <person name="Stanke M."/>
            <person name="Unnasch T.R."/>
            <person name="Ware J."/>
            <person name="Wei A.D."/>
            <person name="Weil G."/>
            <person name="Williams D.J."/>
            <person name="Zhang Y."/>
            <person name="Williams S.A."/>
            <person name="Fraser-Liggett C."/>
            <person name="Slatko B."/>
            <person name="Blaxter M.L."/>
            <person name="Scott A.L."/>
        </authorList>
    </citation>
    <scope>NUCLEOTIDE SEQUENCE</scope>
    <source>
        <strain evidence="2 4">FR3</strain>
    </source>
</reference>
<reference evidence="2" key="2">
    <citation type="submission" date="2012-12" db="EMBL/GenBank/DDBJ databases">
        <authorList>
            <person name="Gao Y.W."/>
            <person name="Fan S.T."/>
            <person name="Sun H.T."/>
            <person name="Wang Z."/>
            <person name="Gao X.L."/>
            <person name="Li Y.G."/>
            <person name="Wang T.C."/>
            <person name="Zhang K."/>
            <person name="Xu W.W."/>
            <person name="Yu Z.J."/>
            <person name="Xia X.Z."/>
        </authorList>
    </citation>
    <scope>NUCLEOTIDE SEQUENCE</scope>
    <source>
        <strain evidence="2">FR3</strain>
    </source>
</reference>
<dbReference type="Proteomes" id="UP000006672">
    <property type="component" value="Unassembled WGS sequence"/>
</dbReference>
<feature type="transmembrane region" description="Helical" evidence="1">
    <location>
        <begin position="42"/>
        <end position="62"/>
    </location>
</feature>
<evidence type="ECO:0000313" key="3">
    <source>
        <dbReference type="EMBL" id="VIO98448.1"/>
    </source>
</evidence>
<protein>
    <submittedName>
        <fullName evidence="2 5">Bm13108</fullName>
    </submittedName>
</protein>
<proteinExistence type="predicted"/>
<gene>
    <name evidence="2 5 6" type="ORF">Bm13108</name>
    <name evidence="3" type="ORF">BM_BM13108</name>
    <name evidence="2" type="ORF">BM_Bm13108</name>
</gene>
<accession>A0A0H5S8M9</accession>
<evidence type="ECO:0000256" key="1">
    <source>
        <dbReference type="SAM" id="Phobius"/>
    </source>
</evidence>
<dbReference type="EMBL" id="CAAKNF010000195">
    <property type="protein sequence ID" value="VIO98448.1"/>
    <property type="molecule type" value="Genomic_DNA"/>
</dbReference>
<dbReference type="WBParaSite" id="Bm13108.1">
    <property type="protein sequence ID" value="Bm13108.1"/>
    <property type="gene ID" value="WBGene00233369"/>
</dbReference>
<organism evidence="2">
    <name type="scientific">Brugia malayi</name>
    <name type="common">Filarial nematode worm</name>
    <dbReference type="NCBI Taxonomy" id="6279"/>
    <lineage>
        <taxon>Eukaryota</taxon>
        <taxon>Metazoa</taxon>
        <taxon>Ecdysozoa</taxon>
        <taxon>Nematoda</taxon>
        <taxon>Chromadorea</taxon>
        <taxon>Rhabditida</taxon>
        <taxon>Spirurina</taxon>
        <taxon>Spiruromorpha</taxon>
        <taxon>Filarioidea</taxon>
        <taxon>Onchocercidae</taxon>
        <taxon>Brugia</taxon>
    </lineage>
</organism>
<accession>A0A4E9FNU1</accession>
<evidence type="ECO:0000313" key="2">
    <source>
        <dbReference type="EMBL" id="CRZ24509.1"/>
    </source>
</evidence>
<feature type="transmembrane region" description="Helical" evidence="1">
    <location>
        <begin position="12"/>
        <end position="35"/>
    </location>
</feature>
<name>A0A0H5S8M9_BRUMA</name>
<reference evidence="5" key="4">
    <citation type="submission" date="2019-12" db="UniProtKB">
        <authorList>
            <consortium name="WormBaseParasite"/>
        </authorList>
    </citation>
    <scope>IDENTIFICATION</scope>
</reference>
<evidence type="ECO:0000313" key="6">
    <source>
        <dbReference type="WormBase" id="Bm13108"/>
    </source>
</evidence>
<keyword evidence="1" id="KW-0472">Membrane</keyword>
<dbReference type="AlphaFoldDB" id="A0A0H5S8M9"/>
<evidence type="ECO:0000313" key="5">
    <source>
        <dbReference type="WBParaSite" id="Bm13108.1"/>
    </source>
</evidence>
<reference evidence="3" key="3">
    <citation type="submission" date="2019-04" db="EMBL/GenBank/DDBJ databases">
        <authorList>
            <person name="Howe K."/>
            <person name="Paulini M."/>
            <person name="Williams G."/>
        </authorList>
    </citation>
    <scope>NUCLEOTIDE SEQUENCE [LARGE SCALE GENOMIC DNA]</scope>
    <source>
        <strain evidence="3">FR3</strain>
    </source>
</reference>
<dbReference type="KEGG" id="bmy:BM_BM13108"/>